<dbReference type="Gene3D" id="3.20.20.100">
    <property type="entry name" value="NADP-dependent oxidoreductase domain"/>
    <property type="match status" value="1"/>
</dbReference>
<dbReference type="CDD" id="cd19094">
    <property type="entry name" value="AKR_Tas-like"/>
    <property type="match status" value="1"/>
</dbReference>
<name>A0A5M8AWQ7_9BURK</name>
<sequence length="352" mass="39284">METIRLGQSDLQVSRICLGTMTFGEQNTEAEGHQQLDYALSRGINFIDTAEMYPVKPRAETYGRTEQIVGSWLKRQPRDRIVLATKVAGPARMPWIRNGGDLTPQSIRAAVDESLKRLQTDYIDLYQIHWPARNAPIFGQKQFDPSRERACTSIAAQLDAMAQLVRAGKIRHVGVSNETPWGIAEFVKQAELHGLPRIATVQNPYNLVNRSFEQGLDEACYRTGVSLLIYSPLAFGQLTGKYLRANASQPTFDPSAAGRLTRFPADWSPRYMRPETLAASARYVELARAHGLSPATLALAWCYSRWFAHSTIIGATTLAQLQENIDAWGVQLPEEVLAGIERIHAEIHNPAQ</sequence>
<evidence type="ECO:0000256" key="1">
    <source>
        <dbReference type="ARBA" id="ARBA00023002"/>
    </source>
</evidence>
<dbReference type="Pfam" id="PF00248">
    <property type="entry name" value="Aldo_ket_red"/>
    <property type="match status" value="1"/>
</dbReference>
<reference evidence="3 4" key="1">
    <citation type="submission" date="2019-09" db="EMBL/GenBank/DDBJ databases">
        <title>Isolation of a novel species in the genus Cupriavidus from patients with sepsis using whole genome sequencing.</title>
        <authorList>
            <person name="Kweon O.J."/>
            <person name="Lee M.-K."/>
        </authorList>
    </citation>
    <scope>NUCLEOTIDE SEQUENCE [LARGE SCALE GENOMIC DNA]</scope>
    <source>
        <strain evidence="3 4">MKL-01</strain>
    </source>
</reference>
<dbReference type="SUPFAM" id="SSF51430">
    <property type="entry name" value="NAD(P)-linked oxidoreductase"/>
    <property type="match status" value="1"/>
</dbReference>
<dbReference type="PANTHER" id="PTHR43364:SF4">
    <property type="entry name" value="NAD(P)-LINKED OXIDOREDUCTASE SUPERFAMILY PROTEIN"/>
    <property type="match status" value="1"/>
</dbReference>
<dbReference type="InterPro" id="IPR023210">
    <property type="entry name" value="NADP_OxRdtase_dom"/>
</dbReference>
<dbReference type="Proteomes" id="UP000324324">
    <property type="component" value="Unassembled WGS sequence"/>
</dbReference>
<evidence type="ECO:0000313" key="3">
    <source>
        <dbReference type="EMBL" id="KAA6125284.1"/>
    </source>
</evidence>
<protein>
    <submittedName>
        <fullName evidence="3">Aldo/keto reductase</fullName>
    </submittedName>
</protein>
<dbReference type="PANTHER" id="PTHR43364">
    <property type="entry name" value="NADH-SPECIFIC METHYLGLYOXAL REDUCTASE-RELATED"/>
    <property type="match status" value="1"/>
</dbReference>
<evidence type="ECO:0000313" key="4">
    <source>
        <dbReference type="Proteomes" id="UP000324324"/>
    </source>
</evidence>
<dbReference type="InterPro" id="IPR036812">
    <property type="entry name" value="NAD(P)_OxRdtase_dom_sf"/>
</dbReference>
<dbReference type="GO" id="GO:0016491">
    <property type="term" value="F:oxidoreductase activity"/>
    <property type="evidence" value="ECO:0007669"/>
    <property type="project" value="UniProtKB-KW"/>
</dbReference>
<proteinExistence type="predicted"/>
<gene>
    <name evidence="3" type="ORF">F1599_10925</name>
</gene>
<evidence type="ECO:0000259" key="2">
    <source>
        <dbReference type="Pfam" id="PF00248"/>
    </source>
</evidence>
<organism evidence="3 4">
    <name type="scientific">Cupriavidus cauae</name>
    <dbReference type="NCBI Taxonomy" id="2608999"/>
    <lineage>
        <taxon>Bacteria</taxon>
        <taxon>Pseudomonadati</taxon>
        <taxon>Pseudomonadota</taxon>
        <taxon>Betaproteobacteria</taxon>
        <taxon>Burkholderiales</taxon>
        <taxon>Burkholderiaceae</taxon>
        <taxon>Cupriavidus</taxon>
    </lineage>
</organism>
<dbReference type="AlphaFoldDB" id="A0A5M8AWQ7"/>
<comment type="caution">
    <text evidence="3">The sequence shown here is derived from an EMBL/GenBank/DDBJ whole genome shotgun (WGS) entry which is preliminary data.</text>
</comment>
<keyword evidence="4" id="KW-1185">Reference proteome</keyword>
<accession>A0A5M8AWQ7</accession>
<dbReference type="EMBL" id="VWRN01000030">
    <property type="protein sequence ID" value="KAA6125284.1"/>
    <property type="molecule type" value="Genomic_DNA"/>
</dbReference>
<dbReference type="RefSeq" id="WP_150083092.1">
    <property type="nucleotide sequence ID" value="NZ_VWRN01000030.1"/>
</dbReference>
<dbReference type="InterPro" id="IPR050523">
    <property type="entry name" value="AKR_Detox_Biosynth"/>
</dbReference>
<feature type="domain" description="NADP-dependent oxidoreductase" evidence="2">
    <location>
        <begin position="15"/>
        <end position="343"/>
    </location>
</feature>
<keyword evidence="1" id="KW-0560">Oxidoreductase</keyword>